<keyword evidence="2" id="KW-1185">Reference proteome</keyword>
<dbReference type="Pfam" id="PF00400">
    <property type="entry name" value="WD40"/>
    <property type="match status" value="1"/>
</dbReference>
<dbReference type="InterPro" id="IPR001680">
    <property type="entry name" value="WD40_rpt"/>
</dbReference>
<organism evidence="1 2">
    <name type="scientific">Trifolium medium</name>
    <dbReference type="NCBI Taxonomy" id="97028"/>
    <lineage>
        <taxon>Eukaryota</taxon>
        <taxon>Viridiplantae</taxon>
        <taxon>Streptophyta</taxon>
        <taxon>Embryophyta</taxon>
        <taxon>Tracheophyta</taxon>
        <taxon>Spermatophyta</taxon>
        <taxon>Magnoliopsida</taxon>
        <taxon>eudicotyledons</taxon>
        <taxon>Gunneridae</taxon>
        <taxon>Pentapetalae</taxon>
        <taxon>rosids</taxon>
        <taxon>fabids</taxon>
        <taxon>Fabales</taxon>
        <taxon>Fabaceae</taxon>
        <taxon>Papilionoideae</taxon>
        <taxon>50 kb inversion clade</taxon>
        <taxon>NPAAA clade</taxon>
        <taxon>Hologalegina</taxon>
        <taxon>IRL clade</taxon>
        <taxon>Trifolieae</taxon>
        <taxon>Trifolium</taxon>
    </lineage>
</organism>
<dbReference type="InterPro" id="IPR015943">
    <property type="entry name" value="WD40/YVTN_repeat-like_dom_sf"/>
</dbReference>
<dbReference type="Gene3D" id="2.130.10.10">
    <property type="entry name" value="YVTN repeat-like/Quinoprotein amine dehydrogenase"/>
    <property type="match status" value="1"/>
</dbReference>
<accession>A0A392N274</accession>
<dbReference type="InterPro" id="IPR027728">
    <property type="entry name" value="Topless_fam"/>
</dbReference>
<dbReference type="Proteomes" id="UP000265520">
    <property type="component" value="Unassembled WGS sequence"/>
</dbReference>
<dbReference type="PANTHER" id="PTHR44083:SF43">
    <property type="entry name" value="TRANSDUCIN FAMILY PROTEIN_WD-40 REPEAT PROTEIN"/>
    <property type="match status" value="1"/>
</dbReference>
<protein>
    <submittedName>
        <fullName evidence="1">Topless-related protein 3-like</fullName>
    </submittedName>
</protein>
<dbReference type="AlphaFoldDB" id="A0A392N274"/>
<proteinExistence type="predicted"/>
<dbReference type="EMBL" id="LXQA010026078">
    <property type="protein sequence ID" value="MCH93917.1"/>
    <property type="molecule type" value="Genomic_DNA"/>
</dbReference>
<name>A0A392N274_9FABA</name>
<dbReference type="PANTHER" id="PTHR44083">
    <property type="entry name" value="TOPLESS-RELATED PROTEIN 1-RELATED"/>
    <property type="match status" value="1"/>
</dbReference>
<reference evidence="1 2" key="1">
    <citation type="journal article" date="2018" name="Front. Plant Sci.">
        <title>Red Clover (Trifolium pratense) and Zigzag Clover (T. medium) - A Picture of Genomic Similarities and Differences.</title>
        <authorList>
            <person name="Dluhosova J."/>
            <person name="Istvanek J."/>
            <person name="Nedelnik J."/>
            <person name="Repkova J."/>
        </authorList>
    </citation>
    <scope>NUCLEOTIDE SEQUENCE [LARGE SCALE GENOMIC DNA]</scope>
    <source>
        <strain evidence="2">cv. 10/8</strain>
        <tissue evidence="1">Leaf</tissue>
    </source>
</reference>
<sequence>NGVDPTGRSVEKPRTVEDVMDRTKSWQLSEIVDPVHCRLVTMPDNTDTSSKVVRLLYTNSGAGLLALGSNGVQKLWKWSRNDQNPSGKATASVVPQHWQPNSGLLMTNDVSGVNLEEAVPCIALSKNDSYVMSACGGKISLFNMMTFKVMTTFMPPPPASTYLAFHPQDNNIIAIGMEDSTIHIYNVRVDEVKTKLKGHQKRISGLAFSTNLGILVSSGADAHVCLLTVLSC</sequence>
<dbReference type="SMART" id="SM00320">
    <property type="entry name" value="WD40"/>
    <property type="match status" value="3"/>
</dbReference>
<comment type="caution">
    <text evidence="1">The sequence shown here is derived from an EMBL/GenBank/DDBJ whole genome shotgun (WGS) entry which is preliminary data.</text>
</comment>
<dbReference type="GO" id="GO:0006355">
    <property type="term" value="P:regulation of DNA-templated transcription"/>
    <property type="evidence" value="ECO:0007669"/>
    <property type="project" value="InterPro"/>
</dbReference>
<dbReference type="SUPFAM" id="SSF50978">
    <property type="entry name" value="WD40 repeat-like"/>
    <property type="match status" value="1"/>
</dbReference>
<feature type="non-terminal residue" evidence="1">
    <location>
        <position position="1"/>
    </location>
</feature>
<evidence type="ECO:0000313" key="2">
    <source>
        <dbReference type="Proteomes" id="UP000265520"/>
    </source>
</evidence>
<dbReference type="InterPro" id="IPR036322">
    <property type="entry name" value="WD40_repeat_dom_sf"/>
</dbReference>
<evidence type="ECO:0000313" key="1">
    <source>
        <dbReference type="EMBL" id="MCH93917.1"/>
    </source>
</evidence>